<protein>
    <recommendedName>
        <fullName evidence="1">Methyltransferase FkbM domain-containing protein</fullName>
    </recommendedName>
</protein>
<organism evidence="2 3">
    <name type="scientific">Candidatus Marsarchaeota G2 archaeon ECH_B_SAG-M15</name>
    <dbReference type="NCBI Taxonomy" id="1978162"/>
    <lineage>
        <taxon>Archaea</taxon>
        <taxon>Candidatus Marsarchaeota</taxon>
        <taxon>Candidatus Marsarchaeota group 2</taxon>
    </lineage>
</organism>
<feature type="domain" description="Methyltransferase FkbM" evidence="1">
    <location>
        <begin position="88"/>
        <end position="225"/>
    </location>
</feature>
<evidence type="ECO:0000313" key="2">
    <source>
        <dbReference type="EMBL" id="PSN91324.1"/>
    </source>
</evidence>
<dbReference type="AlphaFoldDB" id="A0A2R6AY83"/>
<dbReference type="NCBIfam" id="TIGR01444">
    <property type="entry name" value="fkbM_fam"/>
    <property type="match status" value="1"/>
</dbReference>
<dbReference type="Pfam" id="PF05050">
    <property type="entry name" value="Methyltransf_21"/>
    <property type="match status" value="1"/>
</dbReference>
<dbReference type="PANTHER" id="PTHR34203:SF15">
    <property type="entry name" value="SLL1173 PROTEIN"/>
    <property type="match status" value="1"/>
</dbReference>
<evidence type="ECO:0000259" key="1">
    <source>
        <dbReference type="Pfam" id="PF05050"/>
    </source>
</evidence>
<dbReference type="EMBL" id="NEXJ01000050">
    <property type="protein sequence ID" value="PSN91324.1"/>
    <property type="molecule type" value="Genomic_DNA"/>
</dbReference>
<evidence type="ECO:0000313" key="3">
    <source>
        <dbReference type="Proteomes" id="UP000240490"/>
    </source>
</evidence>
<dbReference type="InterPro" id="IPR006342">
    <property type="entry name" value="FkbM_mtfrase"/>
</dbReference>
<dbReference type="PANTHER" id="PTHR34203">
    <property type="entry name" value="METHYLTRANSFERASE, FKBM FAMILY PROTEIN"/>
    <property type="match status" value="1"/>
</dbReference>
<gene>
    <name evidence="2" type="ORF">B9Q08_03140</name>
</gene>
<sequence>MESYMIRRGIRMVKLLRMHENLKLREILIAFLSKNGRRKLLDSYHEIGIREAKKYFTVHPDSEKYPFLEAFVFKTYGFCDYRGKTVIDVGAQTGDSVLYFSHRGAKMIYAFEPLKKNFRILEWNVAQNKINCKCYNVGLGDATGDVDIIVSSNMATKLLPDGIEHERIRIDKLDNFNICPDIIKIDVEGFEVAVLKGGLETIEKAKTIIIETHSKNLQAEVKKILSGSGFNLSKIIKNYVAKNVRVEYWSK</sequence>
<comment type="caution">
    <text evidence="2">The sequence shown here is derived from an EMBL/GenBank/DDBJ whole genome shotgun (WGS) entry which is preliminary data.</text>
</comment>
<reference evidence="2 3" key="1">
    <citation type="submission" date="2017-04" db="EMBL/GenBank/DDBJ databases">
        <title>Novel microbial lineages endemic to geothermal iron-oxide mats fill important gaps in the evolutionary history of Archaea.</title>
        <authorList>
            <person name="Jay Z.J."/>
            <person name="Beam J.P."/>
            <person name="Dlakic M."/>
            <person name="Rusch D.B."/>
            <person name="Kozubal M.A."/>
            <person name="Inskeep W.P."/>
        </authorList>
    </citation>
    <scope>NUCLEOTIDE SEQUENCE [LARGE SCALE GENOMIC DNA]</scope>
    <source>
        <strain evidence="2">ECH_B_SAG-M15</strain>
    </source>
</reference>
<dbReference type="Proteomes" id="UP000240490">
    <property type="component" value="Unassembled WGS sequence"/>
</dbReference>
<name>A0A2R6AY83_9ARCH</name>
<dbReference type="InterPro" id="IPR052514">
    <property type="entry name" value="SAM-dependent_MTase"/>
</dbReference>
<dbReference type="SUPFAM" id="SSF53335">
    <property type="entry name" value="S-adenosyl-L-methionine-dependent methyltransferases"/>
    <property type="match status" value="1"/>
</dbReference>
<dbReference type="InterPro" id="IPR029063">
    <property type="entry name" value="SAM-dependent_MTases_sf"/>
</dbReference>
<accession>A0A2R6AY83</accession>
<dbReference type="Gene3D" id="3.40.50.150">
    <property type="entry name" value="Vaccinia Virus protein VP39"/>
    <property type="match status" value="1"/>
</dbReference>
<proteinExistence type="predicted"/>